<dbReference type="EMBL" id="MN740991">
    <property type="protein sequence ID" value="QHU21649.1"/>
    <property type="molecule type" value="Genomic_DNA"/>
</dbReference>
<proteinExistence type="predicted"/>
<dbReference type="AlphaFoldDB" id="A0A6C0KVN2"/>
<reference evidence="1" key="1">
    <citation type="journal article" date="2020" name="Nature">
        <title>Giant virus diversity and host interactions through global metagenomics.</title>
        <authorList>
            <person name="Schulz F."/>
            <person name="Roux S."/>
            <person name="Paez-Espino D."/>
            <person name="Jungbluth S."/>
            <person name="Walsh D.A."/>
            <person name="Denef V.J."/>
            <person name="McMahon K.D."/>
            <person name="Konstantinidis K.T."/>
            <person name="Eloe-Fadrosh E.A."/>
            <person name="Kyrpides N.C."/>
            <person name="Woyke T."/>
        </authorList>
    </citation>
    <scope>NUCLEOTIDE SEQUENCE</scope>
    <source>
        <strain evidence="1">GVMAG-S-3300013094-109</strain>
    </source>
</reference>
<evidence type="ECO:0000313" key="1">
    <source>
        <dbReference type="EMBL" id="QHU21649.1"/>
    </source>
</evidence>
<organism evidence="1">
    <name type="scientific">viral metagenome</name>
    <dbReference type="NCBI Taxonomy" id="1070528"/>
    <lineage>
        <taxon>unclassified sequences</taxon>
        <taxon>metagenomes</taxon>
        <taxon>organismal metagenomes</taxon>
    </lineage>
</organism>
<protein>
    <submittedName>
        <fullName evidence="1">Uncharacterized protein</fullName>
    </submittedName>
</protein>
<sequence>MYFETDLSNIKESKRDIEFNLELIKETFDYVKRITCKKGTDEKEINLSVYNYIEMIDMQLEETKYKLQPIVKLLNEFNEIVKKLLKQKKEYSDFKKNLFTQKEE</sequence>
<name>A0A6C0KVN2_9ZZZZ</name>
<accession>A0A6C0KVN2</accession>